<evidence type="ECO:0000256" key="1">
    <source>
        <dbReference type="ARBA" id="ARBA00004141"/>
    </source>
</evidence>
<dbReference type="PANTHER" id="PTHR22777">
    <property type="entry name" value="HEMOLYSIN-RELATED"/>
    <property type="match status" value="1"/>
</dbReference>
<dbReference type="Gene3D" id="3.10.580.10">
    <property type="entry name" value="CBS-domain"/>
    <property type="match status" value="1"/>
</dbReference>
<dbReference type="Pfam" id="PF00571">
    <property type="entry name" value="CBS"/>
    <property type="match status" value="2"/>
</dbReference>
<dbReference type="InterPro" id="IPR044751">
    <property type="entry name" value="Ion_transp-like_CBS"/>
</dbReference>
<dbReference type="SMART" id="SM01091">
    <property type="entry name" value="CorC_HlyC"/>
    <property type="match status" value="1"/>
</dbReference>
<feature type="transmembrane region" description="Helical" evidence="9">
    <location>
        <begin position="125"/>
        <end position="146"/>
    </location>
</feature>
<feature type="domain" description="CBS" evidence="10">
    <location>
        <begin position="206"/>
        <end position="266"/>
    </location>
</feature>
<feature type="transmembrane region" description="Helical" evidence="9">
    <location>
        <begin position="58"/>
        <end position="86"/>
    </location>
</feature>
<accession>A0A1Y2K4M2</accession>
<dbReference type="OrthoDB" id="9805314at2"/>
<dbReference type="GO" id="GO:0050660">
    <property type="term" value="F:flavin adenine dinucleotide binding"/>
    <property type="evidence" value="ECO:0007669"/>
    <property type="project" value="InterPro"/>
</dbReference>
<name>A0A1Y2K4M2_9PROT</name>
<keyword evidence="3" id="KW-0677">Repeat</keyword>
<feature type="transmembrane region" description="Helical" evidence="9">
    <location>
        <begin position="92"/>
        <end position="113"/>
    </location>
</feature>
<feature type="transmembrane region" description="Helical" evidence="9">
    <location>
        <begin position="6"/>
        <end position="28"/>
    </location>
</feature>
<evidence type="ECO:0000256" key="6">
    <source>
        <dbReference type="ARBA" id="ARBA00023136"/>
    </source>
</evidence>
<comment type="subcellular location">
    <subcellularLocation>
        <location evidence="1">Membrane</location>
        <topology evidence="1">Multi-pass membrane protein</topology>
    </subcellularLocation>
</comment>
<dbReference type="Gene3D" id="3.30.465.10">
    <property type="match status" value="1"/>
</dbReference>
<keyword evidence="5 7" id="KW-0129">CBS domain</keyword>
<evidence type="ECO:0000256" key="7">
    <source>
        <dbReference type="PROSITE-ProRule" id="PRU00703"/>
    </source>
</evidence>
<evidence type="ECO:0000256" key="3">
    <source>
        <dbReference type="ARBA" id="ARBA00022737"/>
    </source>
</evidence>
<dbReference type="SMART" id="SM00116">
    <property type="entry name" value="CBS"/>
    <property type="match status" value="2"/>
</dbReference>
<keyword evidence="13" id="KW-1185">Reference proteome</keyword>
<evidence type="ECO:0000313" key="13">
    <source>
        <dbReference type="Proteomes" id="UP000194003"/>
    </source>
</evidence>
<dbReference type="InterPro" id="IPR036318">
    <property type="entry name" value="FAD-bd_PCMH-like_sf"/>
</dbReference>
<evidence type="ECO:0000256" key="2">
    <source>
        <dbReference type="ARBA" id="ARBA00022692"/>
    </source>
</evidence>
<feature type="domain" description="CBS" evidence="10">
    <location>
        <begin position="267"/>
        <end position="324"/>
    </location>
</feature>
<dbReference type="CDD" id="cd04590">
    <property type="entry name" value="CBS_pair_CorC_HlyC_assoc"/>
    <property type="match status" value="1"/>
</dbReference>
<dbReference type="Pfam" id="PF03471">
    <property type="entry name" value="CorC_HlyC"/>
    <property type="match status" value="1"/>
</dbReference>
<dbReference type="EMBL" id="LVJN01000019">
    <property type="protein sequence ID" value="OSM04310.1"/>
    <property type="molecule type" value="Genomic_DNA"/>
</dbReference>
<keyword evidence="6 8" id="KW-0472">Membrane</keyword>
<dbReference type="InterPro" id="IPR046342">
    <property type="entry name" value="CBS_dom_sf"/>
</dbReference>
<dbReference type="PROSITE" id="PS51846">
    <property type="entry name" value="CNNM"/>
    <property type="match status" value="1"/>
</dbReference>
<dbReference type="STRING" id="1434232.MAIT1_04185"/>
<dbReference type="InterPro" id="IPR000644">
    <property type="entry name" value="CBS_dom"/>
</dbReference>
<proteinExistence type="predicted"/>
<evidence type="ECO:0000256" key="5">
    <source>
        <dbReference type="ARBA" id="ARBA00023122"/>
    </source>
</evidence>
<reference evidence="12 13" key="1">
    <citation type="journal article" date="2016" name="BMC Genomics">
        <title>Combined genomic and structural analyses of a cultured magnetotactic bacterium reveals its niche adaptation to a dynamic environment.</title>
        <authorList>
            <person name="Araujo A.C."/>
            <person name="Morillo V."/>
            <person name="Cypriano J."/>
            <person name="Teixeira L.C."/>
            <person name="Leao P."/>
            <person name="Lyra S."/>
            <person name="Almeida L.G."/>
            <person name="Bazylinski D.A."/>
            <person name="Vasconcellos A.T."/>
            <person name="Abreu F."/>
            <person name="Lins U."/>
        </authorList>
    </citation>
    <scope>NUCLEOTIDE SEQUENCE [LARGE SCALE GENOMIC DNA]</scope>
    <source>
        <strain evidence="12 13">IT-1</strain>
    </source>
</reference>
<dbReference type="GO" id="GO:0005886">
    <property type="term" value="C:plasma membrane"/>
    <property type="evidence" value="ECO:0007669"/>
    <property type="project" value="TreeGrafter"/>
</dbReference>
<sequence length="422" mass="46838">MEISQILLWMLFFLFMEAFFSGSEIGVVSADRMKLRHQAAKGSRGARLALEMLQKPEWLLSTTLVGTNIAIVSNTTLATLLAVKLFGHENSWLAILGVAPLIWVFGEIVPKSVFQQRADLYTPRVIFVLRAASFVFYPVLTVFSFLTRQLARLAGGESSKTPFTLREELDVMLQMPATDHGDVLPAEKTMIRRMFNIGEMRVRDILIPSVHVVSVPRNATCVQALSLTREHGHTRLPVFSGRVDNIIGYVSGLDLLGQPNSQPIEPFVKPIPFVPGAKPLEDLLRAFREDGGHMAAVVGEFGGCQGIITLEDILERVVGDIDDEYDTQEQSPRWVKQLGPGQFVASGRIDLGALKERVGVELPDGPYETLGGFLLERFEEIPAEGRSLQWEGVRFTVEKASDRAILEVEMSMKAPRPLKPTV</sequence>
<keyword evidence="2 8" id="KW-0812">Transmembrane</keyword>
<dbReference type="Pfam" id="PF01595">
    <property type="entry name" value="CNNM"/>
    <property type="match status" value="1"/>
</dbReference>
<dbReference type="PROSITE" id="PS51371">
    <property type="entry name" value="CBS"/>
    <property type="match status" value="2"/>
</dbReference>
<evidence type="ECO:0000259" key="11">
    <source>
        <dbReference type="PROSITE" id="PS51846"/>
    </source>
</evidence>
<dbReference type="SUPFAM" id="SSF54631">
    <property type="entry name" value="CBS-domain pair"/>
    <property type="match status" value="1"/>
</dbReference>
<feature type="domain" description="CNNM transmembrane" evidence="11">
    <location>
        <begin position="1"/>
        <end position="187"/>
    </location>
</feature>
<evidence type="ECO:0008006" key="14">
    <source>
        <dbReference type="Google" id="ProtNLM"/>
    </source>
</evidence>
<organism evidence="12 13">
    <name type="scientific">Magnetofaba australis IT-1</name>
    <dbReference type="NCBI Taxonomy" id="1434232"/>
    <lineage>
        <taxon>Bacteria</taxon>
        <taxon>Pseudomonadati</taxon>
        <taxon>Pseudomonadota</taxon>
        <taxon>Magnetococcia</taxon>
        <taxon>Magnetococcales</taxon>
        <taxon>Magnetococcaceae</taxon>
        <taxon>Magnetofaba</taxon>
    </lineage>
</organism>
<gene>
    <name evidence="12" type="ORF">MAIT1_04185</name>
</gene>
<dbReference type="SUPFAM" id="SSF56176">
    <property type="entry name" value="FAD-binding/transporter-associated domain-like"/>
    <property type="match status" value="1"/>
</dbReference>
<protein>
    <recommendedName>
        <fullName evidence="14">HlyC/CorC family transporter</fullName>
    </recommendedName>
</protein>
<dbReference type="RefSeq" id="WP_085442399.1">
    <property type="nucleotide sequence ID" value="NZ_LVJN01000019.1"/>
</dbReference>
<dbReference type="PANTHER" id="PTHR22777:SF17">
    <property type="entry name" value="UPF0053 PROTEIN SLL0260"/>
    <property type="match status" value="1"/>
</dbReference>
<dbReference type="InterPro" id="IPR016169">
    <property type="entry name" value="FAD-bd_PCMH_sub2"/>
</dbReference>
<evidence type="ECO:0000256" key="9">
    <source>
        <dbReference type="SAM" id="Phobius"/>
    </source>
</evidence>
<evidence type="ECO:0000256" key="4">
    <source>
        <dbReference type="ARBA" id="ARBA00022989"/>
    </source>
</evidence>
<evidence type="ECO:0000259" key="10">
    <source>
        <dbReference type="PROSITE" id="PS51371"/>
    </source>
</evidence>
<evidence type="ECO:0000256" key="8">
    <source>
        <dbReference type="PROSITE-ProRule" id="PRU01193"/>
    </source>
</evidence>
<comment type="caution">
    <text evidence="12">The sequence shown here is derived from an EMBL/GenBank/DDBJ whole genome shotgun (WGS) entry which is preliminary data.</text>
</comment>
<keyword evidence="4 8" id="KW-1133">Transmembrane helix</keyword>
<dbReference type="Proteomes" id="UP000194003">
    <property type="component" value="Unassembled WGS sequence"/>
</dbReference>
<dbReference type="AlphaFoldDB" id="A0A1Y2K4M2"/>
<dbReference type="InterPro" id="IPR002550">
    <property type="entry name" value="CNNM"/>
</dbReference>
<dbReference type="InterPro" id="IPR005170">
    <property type="entry name" value="Transptr-assoc_dom"/>
</dbReference>
<evidence type="ECO:0000313" key="12">
    <source>
        <dbReference type="EMBL" id="OSM04310.1"/>
    </source>
</evidence>